<dbReference type="Pfam" id="PF20684">
    <property type="entry name" value="Fung_rhodopsin"/>
    <property type="match status" value="1"/>
</dbReference>
<feature type="domain" description="Rhodopsin" evidence="8">
    <location>
        <begin position="26"/>
        <end position="264"/>
    </location>
</feature>
<feature type="transmembrane region" description="Helical" evidence="7">
    <location>
        <begin position="46"/>
        <end position="67"/>
    </location>
</feature>
<reference evidence="9" key="1">
    <citation type="journal article" date="2020" name="Stud. Mycol.">
        <title>101 Dothideomycetes genomes: a test case for predicting lifestyles and emergence of pathogens.</title>
        <authorList>
            <person name="Haridas S."/>
            <person name="Albert R."/>
            <person name="Binder M."/>
            <person name="Bloem J."/>
            <person name="Labutti K."/>
            <person name="Salamov A."/>
            <person name="Andreopoulos B."/>
            <person name="Baker S."/>
            <person name="Barry K."/>
            <person name="Bills G."/>
            <person name="Bluhm B."/>
            <person name="Cannon C."/>
            <person name="Castanera R."/>
            <person name="Culley D."/>
            <person name="Daum C."/>
            <person name="Ezra D."/>
            <person name="Gonzalez J."/>
            <person name="Henrissat B."/>
            <person name="Kuo A."/>
            <person name="Liang C."/>
            <person name="Lipzen A."/>
            <person name="Lutzoni F."/>
            <person name="Magnuson J."/>
            <person name="Mondo S."/>
            <person name="Nolan M."/>
            <person name="Ohm R."/>
            <person name="Pangilinan J."/>
            <person name="Park H.-J."/>
            <person name="Ramirez L."/>
            <person name="Alfaro M."/>
            <person name="Sun H."/>
            <person name="Tritt A."/>
            <person name="Yoshinaga Y."/>
            <person name="Zwiers L.-H."/>
            <person name="Turgeon B."/>
            <person name="Goodwin S."/>
            <person name="Spatafora J."/>
            <person name="Crous P."/>
            <person name="Grigoriev I."/>
        </authorList>
    </citation>
    <scope>NUCLEOTIDE SEQUENCE</scope>
    <source>
        <strain evidence="9">CBS 627.86</strain>
    </source>
</reference>
<feature type="transmembrane region" description="Helical" evidence="7">
    <location>
        <begin position="12"/>
        <end position="34"/>
    </location>
</feature>
<dbReference type="EMBL" id="ML977315">
    <property type="protein sequence ID" value="KAF2119517.1"/>
    <property type="molecule type" value="Genomic_DNA"/>
</dbReference>
<comment type="similarity">
    <text evidence="5">Belongs to the SAT4 family.</text>
</comment>
<feature type="compositionally biased region" description="Basic and acidic residues" evidence="6">
    <location>
        <begin position="349"/>
        <end position="371"/>
    </location>
</feature>
<evidence type="ECO:0000259" key="8">
    <source>
        <dbReference type="Pfam" id="PF20684"/>
    </source>
</evidence>
<feature type="region of interest" description="Disordered" evidence="6">
    <location>
        <begin position="323"/>
        <end position="371"/>
    </location>
</feature>
<evidence type="ECO:0000256" key="3">
    <source>
        <dbReference type="ARBA" id="ARBA00022989"/>
    </source>
</evidence>
<organism evidence="9 10">
    <name type="scientific">Lophiotrema nucula</name>
    <dbReference type="NCBI Taxonomy" id="690887"/>
    <lineage>
        <taxon>Eukaryota</taxon>
        <taxon>Fungi</taxon>
        <taxon>Dikarya</taxon>
        <taxon>Ascomycota</taxon>
        <taxon>Pezizomycotina</taxon>
        <taxon>Dothideomycetes</taxon>
        <taxon>Pleosporomycetidae</taxon>
        <taxon>Pleosporales</taxon>
        <taxon>Lophiotremataceae</taxon>
        <taxon>Lophiotrema</taxon>
    </lineage>
</organism>
<evidence type="ECO:0000256" key="4">
    <source>
        <dbReference type="ARBA" id="ARBA00023136"/>
    </source>
</evidence>
<sequence length="371" mass="40846">MVQDYAPILNGVMWTQVALAATFIALRMYTRYFIIHNIGWDDIIMLVNLVSFIGYVVSITIGVGYGIGKKYAVVPPADYSKAMMWEAIGQGVCIMGIAASKGAVAVFLLRIVLKKWHIALLWFCIISTTVLCTITTTLLFVQCRPTAFLWDHTIEGGVCWLNFTAVGLTMGAWSAAMDFVLAILPWHVIMGLNMKRKEKLTVACGLSLGVFAGICSIIRTYELQALSSLDEYVYDTVPMLLWSSTEVLMTIICACIPVLRPLYVRLKYGSHGDSSGGRSHPLNDFDKKSSGMGSKAQSGAGSKVYMGPGEGVLRTTVKYHETDNASEESILREMNNERLPVQNFGPNDGIKRTDEIHVTSYDVKDPKASPV</sequence>
<protein>
    <recommendedName>
        <fullName evidence="8">Rhodopsin domain-containing protein</fullName>
    </recommendedName>
</protein>
<feature type="compositionally biased region" description="Polar residues" evidence="6">
    <location>
        <begin position="291"/>
        <end position="300"/>
    </location>
</feature>
<proteinExistence type="inferred from homology"/>
<feature type="transmembrane region" description="Helical" evidence="7">
    <location>
        <begin position="200"/>
        <end position="219"/>
    </location>
</feature>
<dbReference type="PANTHER" id="PTHR33048">
    <property type="entry name" value="PTH11-LIKE INTEGRAL MEMBRANE PROTEIN (AFU_ORTHOLOGUE AFUA_5G11245)"/>
    <property type="match status" value="1"/>
</dbReference>
<evidence type="ECO:0000256" key="2">
    <source>
        <dbReference type="ARBA" id="ARBA00022692"/>
    </source>
</evidence>
<evidence type="ECO:0000256" key="5">
    <source>
        <dbReference type="ARBA" id="ARBA00038359"/>
    </source>
</evidence>
<feature type="transmembrane region" description="Helical" evidence="7">
    <location>
        <begin position="239"/>
        <end position="259"/>
    </location>
</feature>
<evidence type="ECO:0000256" key="7">
    <source>
        <dbReference type="SAM" id="Phobius"/>
    </source>
</evidence>
<comment type="subcellular location">
    <subcellularLocation>
        <location evidence="1">Membrane</location>
        <topology evidence="1">Multi-pass membrane protein</topology>
    </subcellularLocation>
</comment>
<feature type="compositionally biased region" description="Low complexity" evidence="6">
    <location>
        <begin position="271"/>
        <end position="280"/>
    </location>
</feature>
<evidence type="ECO:0000313" key="10">
    <source>
        <dbReference type="Proteomes" id="UP000799770"/>
    </source>
</evidence>
<feature type="region of interest" description="Disordered" evidence="6">
    <location>
        <begin position="271"/>
        <end position="307"/>
    </location>
</feature>
<dbReference type="PANTHER" id="PTHR33048:SF93">
    <property type="entry name" value="INTEGRAL MEMBRANE PROTEIN"/>
    <property type="match status" value="1"/>
</dbReference>
<keyword evidence="2 7" id="KW-0812">Transmembrane</keyword>
<keyword evidence="4 7" id="KW-0472">Membrane</keyword>
<dbReference type="AlphaFoldDB" id="A0A6A5ZKY2"/>
<dbReference type="OrthoDB" id="5417844at2759"/>
<dbReference type="GO" id="GO:0016020">
    <property type="term" value="C:membrane"/>
    <property type="evidence" value="ECO:0007669"/>
    <property type="project" value="UniProtKB-SubCell"/>
</dbReference>
<evidence type="ECO:0000256" key="6">
    <source>
        <dbReference type="SAM" id="MobiDB-lite"/>
    </source>
</evidence>
<keyword evidence="3 7" id="KW-1133">Transmembrane helix</keyword>
<dbReference type="InterPro" id="IPR052337">
    <property type="entry name" value="SAT4-like"/>
</dbReference>
<evidence type="ECO:0000313" key="9">
    <source>
        <dbReference type="EMBL" id="KAF2119517.1"/>
    </source>
</evidence>
<gene>
    <name evidence="9" type="ORF">BDV96DRAFT_642538</name>
</gene>
<dbReference type="Proteomes" id="UP000799770">
    <property type="component" value="Unassembled WGS sequence"/>
</dbReference>
<keyword evidence="10" id="KW-1185">Reference proteome</keyword>
<feature type="transmembrane region" description="Helical" evidence="7">
    <location>
        <begin position="160"/>
        <end position="188"/>
    </location>
</feature>
<evidence type="ECO:0000256" key="1">
    <source>
        <dbReference type="ARBA" id="ARBA00004141"/>
    </source>
</evidence>
<name>A0A6A5ZKY2_9PLEO</name>
<feature type="compositionally biased region" description="Basic and acidic residues" evidence="6">
    <location>
        <begin position="323"/>
        <end position="336"/>
    </location>
</feature>
<dbReference type="InterPro" id="IPR049326">
    <property type="entry name" value="Rhodopsin_dom_fungi"/>
</dbReference>
<accession>A0A6A5ZKY2</accession>
<feature type="transmembrane region" description="Helical" evidence="7">
    <location>
        <begin position="120"/>
        <end position="140"/>
    </location>
</feature>
<feature type="transmembrane region" description="Helical" evidence="7">
    <location>
        <begin position="87"/>
        <end position="113"/>
    </location>
</feature>